<reference evidence="2" key="2">
    <citation type="submission" date="2015-01" db="EMBL/GenBank/DDBJ databases">
        <title>Evolutionary Origins and Diversification of the Mycorrhizal Mutualists.</title>
        <authorList>
            <consortium name="DOE Joint Genome Institute"/>
            <consortium name="Mycorrhizal Genomics Consortium"/>
            <person name="Kohler A."/>
            <person name="Kuo A."/>
            <person name="Nagy L.G."/>
            <person name="Floudas D."/>
            <person name="Copeland A."/>
            <person name="Barry K.W."/>
            <person name="Cichocki N."/>
            <person name="Veneault-Fourrey C."/>
            <person name="LaButti K."/>
            <person name="Lindquist E.A."/>
            <person name="Lipzen A."/>
            <person name="Lundell T."/>
            <person name="Morin E."/>
            <person name="Murat C."/>
            <person name="Riley R."/>
            <person name="Ohm R."/>
            <person name="Sun H."/>
            <person name="Tunlid A."/>
            <person name="Henrissat B."/>
            <person name="Grigoriev I.V."/>
            <person name="Hibbett D.S."/>
            <person name="Martin F."/>
        </authorList>
    </citation>
    <scope>NUCLEOTIDE SEQUENCE [LARGE SCALE GENOMIC DNA]</scope>
    <source>
        <strain evidence="2">441</strain>
    </source>
</reference>
<evidence type="ECO:0000313" key="1">
    <source>
        <dbReference type="EMBL" id="KIK29743.1"/>
    </source>
</evidence>
<dbReference type="EMBL" id="KN833688">
    <property type="protein sequence ID" value="KIK29743.1"/>
    <property type="molecule type" value="Genomic_DNA"/>
</dbReference>
<proteinExistence type="predicted"/>
<organism evidence="1 2">
    <name type="scientific">Pisolithus microcarpus 441</name>
    <dbReference type="NCBI Taxonomy" id="765257"/>
    <lineage>
        <taxon>Eukaryota</taxon>
        <taxon>Fungi</taxon>
        <taxon>Dikarya</taxon>
        <taxon>Basidiomycota</taxon>
        <taxon>Agaricomycotina</taxon>
        <taxon>Agaricomycetes</taxon>
        <taxon>Agaricomycetidae</taxon>
        <taxon>Boletales</taxon>
        <taxon>Sclerodermatineae</taxon>
        <taxon>Pisolithaceae</taxon>
        <taxon>Pisolithus</taxon>
    </lineage>
</organism>
<reference evidence="1 2" key="1">
    <citation type="submission" date="2014-04" db="EMBL/GenBank/DDBJ databases">
        <authorList>
            <consortium name="DOE Joint Genome Institute"/>
            <person name="Kuo A."/>
            <person name="Kohler A."/>
            <person name="Costa M.D."/>
            <person name="Nagy L.G."/>
            <person name="Floudas D."/>
            <person name="Copeland A."/>
            <person name="Barry K.W."/>
            <person name="Cichocki N."/>
            <person name="Veneault-Fourrey C."/>
            <person name="LaButti K."/>
            <person name="Lindquist E.A."/>
            <person name="Lipzen A."/>
            <person name="Lundell T."/>
            <person name="Morin E."/>
            <person name="Murat C."/>
            <person name="Sun H."/>
            <person name="Tunlid A."/>
            <person name="Henrissat B."/>
            <person name="Grigoriev I.V."/>
            <person name="Hibbett D.S."/>
            <person name="Martin F."/>
            <person name="Nordberg H.P."/>
            <person name="Cantor M.N."/>
            <person name="Hua S.X."/>
        </authorList>
    </citation>
    <scope>NUCLEOTIDE SEQUENCE [LARGE SCALE GENOMIC DNA]</scope>
    <source>
        <strain evidence="1 2">441</strain>
    </source>
</reference>
<dbReference type="HOGENOM" id="CLU_2997341_0_0_1"/>
<gene>
    <name evidence="1" type="ORF">PISMIDRAFT_671687</name>
</gene>
<dbReference type="Proteomes" id="UP000054018">
    <property type="component" value="Unassembled WGS sequence"/>
</dbReference>
<name>A0A0D0ACD9_9AGAM</name>
<dbReference type="AlphaFoldDB" id="A0A0D0ACD9"/>
<keyword evidence="2" id="KW-1185">Reference proteome</keyword>
<evidence type="ECO:0000313" key="2">
    <source>
        <dbReference type="Proteomes" id="UP000054018"/>
    </source>
</evidence>
<sequence>MSTQEEQLIELMLTLKVNPNHGHNDDDDENSFVGYDRTRRRTRLVAFLHPHLRLHTH</sequence>
<accession>A0A0D0ACD9</accession>
<protein>
    <submittedName>
        <fullName evidence="1">Uncharacterized protein</fullName>
    </submittedName>
</protein>